<feature type="coiled-coil region" evidence="1">
    <location>
        <begin position="145"/>
        <end position="172"/>
    </location>
</feature>
<comment type="caution">
    <text evidence="2">The sequence shown here is derived from an EMBL/GenBank/DDBJ whole genome shotgun (WGS) entry which is preliminary data.</text>
</comment>
<evidence type="ECO:0000313" key="2">
    <source>
        <dbReference type="EMBL" id="MBS2099389.1"/>
    </source>
</evidence>
<protein>
    <recommendedName>
        <fullName evidence="4">Hemagglutinin</fullName>
    </recommendedName>
</protein>
<gene>
    <name evidence="2" type="ORF">KEM10_13930</name>
</gene>
<name>A0ABS5JWU3_9BACT</name>
<evidence type="ECO:0000313" key="3">
    <source>
        <dbReference type="Proteomes" id="UP000708576"/>
    </source>
</evidence>
<keyword evidence="3" id="KW-1185">Reference proteome</keyword>
<dbReference type="Proteomes" id="UP000708576">
    <property type="component" value="Unassembled WGS sequence"/>
</dbReference>
<reference evidence="2 3" key="1">
    <citation type="journal article" date="2015" name="Int. J. Syst. Evol. Microbiol.">
        <title>Carboxylicivirga linearis sp. nov., isolated from a sea cucumber culture pond.</title>
        <authorList>
            <person name="Wang F.Q."/>
            <person name="Zhou Y.X."/>
            <person name="Lin X.Z."/>
            <person name="Chen G.J."/>
            <person name="Du Z.J."/>
        </authorList>
    </citation>
    <scope>NUCLEOTIDE SEQUENCE [LARGE SCALE GENOMIC DNA]</scope>
    <source>
        <strain evidence="2 3">FB218</strain>
    </source>
</reference>
<keyword evidence="1" id="KW-0175">Coiled coil</keyword>
<organism evidence="2 3">
    <name type="scientific">Carboxylicivirga linearis</name>
    <dbReference type="NCBI Taxonomy" id="1628157"/>
    <lineage>
        <taxon>Bacteria</taxon>
        <taxon>Pseudomonadati</taxon>
        <taxon>Bacteroidota</taxon>
        <taxon>Bacteroidia</taxon>
        <taxon>Marinilabiliales</taxon>
        <taxon>Marinilabiliaceae</taxon>
        <taxon>Carboxylicivirga</taxon>
    </lineage>
</organism>
<dbReference type="RefSeq" id="WP_212216630.1">
    <property type="nucleotide sequence ID" value="NZ_JAGUCO010000010.1"/>
</dbReference>
<evidence type="ECO:0000256" key="1">
    <source>
        <dbReference type="SAM" id="Coils"/>
    </source>
</evidence>
<dbReference type="Pfam" id="PF19775">
    <property type="entry name" value="DUF6261"/>
    <property type="match status" value="1"/>
</dbReference>
<dbReference type="EMBL" id="JAGUCO010000010">
    <property type="protein sequence ID" value="MBS2099389.1"/>
    <property type="molecule type" value="Genomic_DNA"/>
</dbReference>
<evidence type="ECO:0008006" key="4">
    <source>
        <dbReference type="Google" id="ProtNLM"/>
    </source>
</evidence>
<dbReference type="InterPro" id="IPR046228">
    <property type="entry name" value="DUF6261"/>
</dbReference>
<proteinExistence type="predicted"/>
<accession>A0ABS5JWU3</accession>
<sequence length="234" mass="26453">MKKLSRIINTIRVAELADLGIDIKSTLDTTGIEDENLKTISKQIEVQQVTLITAINQDKAKSDLNTFDDNRDSIYSSILRLTEGYTHHPDAQISQTATQVLEIMNKYGYELTKANYSAQSALTESFLKDVLQPETVIKTELLPGVKNLIQKLKNEQKQFKQAENTWEQNQKENQNAISASAVKKELIRIINSTLINYLIGMGGVQPEVYNDLIESMALKIDRINGVIKQRKQDN</sequence>